<dbReference type="InterPro" id="IPR029058">
    <property type="entry name" value="AB_hydrolase_fold"/>
</dbReference>
<accession>A0A3M8LLQ6</accession>
<keyword evidence="1" id="KW-0378">Hydrolase</keyword>
<protein>
    <submittedName>
        <fullName evidence="1">Alpha/beta hydrolase</fullName>
    </submittedName>
</protein>
<reference evidence="1 2" key="1">
    <citation type="submission" date="2018-11" db="EMBL/GenBank/DDBJ databases">
        <title>Cryobacterium sp. nov., isolated from rhizosphere soil of lettuce.</title>
        <authorList>
            <person name="Wang Y."/>
        </authorList>
    </citation>
    <scope>NUCLEOTIDE SEQUENCE [LARGE SCALE GENOMIC DNA]</scope>
    <source>
        <strain evidence="1 2">NEAU-85</strain>
    </source>
</reference>
<organism evidence="1 2">
    <name type="scientific">Cryobacterium tepidiphilum</name>
    <dbReference type="NCBI Taxonomy" id="2486026"/>
    <lineage>
        <taxon>Bacteria</taxon>
        <taxon>Bacillati</taxon>
        <taxon>Actinomycetota</taxon>
        <taxon>Actinomycetes</taxon>
        <taxon>Micrococcales</taxon>
        <taxon>Microbacteriaceae</taxon>
        <taxon>Cryobacterium</taxon>
    </lineage>
</organism>
<keyword evidence="2" id="KW-1185">Reference proteome</keyword>
<sequence length="260" mass="28266">MTYWAFVPRSRRLVSPLVLIHGSRRNTGRMFRAFLPHATTLGMPLIVPTFPVDAFPGYQRLAGAAGPLSALRALESTLADADNVLGLSTDRVALCGFSGGAQFAHRFALYAPGRVRRVVAASAGYYTYLDDNRPFPYGIRPSILSAGERPDVEAFLRLPIHVLVGELDVERTGTLATGGGLDQAQGDNRLARALRWVDHLESVASVRHRPSRVSFDLLPGTAHSFTSAVHRGDLVSRVVDFVHRSQALSGAAISQNRMHS</sequence>
<evidence type="ECO:0000313" key="2">
    <source>
        <dbReference type="Proteomes" id="UP000279859"/>
    </source>
</evidence>
<proteinExistence type="predicted"/>
<comment type="caution">
    <text evidence="1">The sequence shown here is derived from an EMBL/GenBank/DDBJ whole genome shotgun (WGS) entry which is preliminary data.</text>
</comment>
<dbReference type="RefSeq" id="WP_123044887.1">
    <property type="nucleotide sequence ID" value="NZ_RDSR01000004.1"/>
</dbReference>
<dbReference type="EMBL" id="RDSR01000004">
    <property type="protein sequence ID" value="RNE66453.1"/>
    <property type="molecule type" value="Genomic_DNA"/>
</dbReference>
<dbReference type="OrthoDB" id="236897at2"/>
<name>A0A3M8LLQ6_9MICO</name>
<dbReference type="GO" id="GO:0016787">
    <property type="term" value="F:hydrolase activity"/>
    <property type="evidence" value="ECO:0007669"/>
    <property type="project" value="UniProtKB-KW"/>
</dbReference>
<dbReference type="Proteomes" id="UP000279859">
    <property type="component" value="Unassembled WGS sequence"/>
</dbReference>
<dbReference type="Gene3D" id="3.40.50.1820">
    <property type="entry name" value="alpha/beta hydrolase"/>
    <property type="match status" value="1"/>
</dbReference>
<dbReference type="SUPFAM" id="SSF53474">
    <property type="entry name" value="alpha/beta-Hydrolases"/>
    <property type="match status" value="1"/>
</dbReference>
<dbReference type="AlphaFoldDB" id="A0A3M8LLQ6"/>
<gene>
    <name evidence="1" type="ORF">EEJ31_03345</name>
</gene>
<evidence type="ECO:0000313" key="1">
    <source>
        <dbReference type="EMBL" id="RNE66453.1"/>
    </source>
</evidence>